<dbReference type="PROSITE" id="PS50011">
    <property type="entry name" value="PROTEIN_KINASE_DOM"/>
    <property type="match status" value="1"/>
</dbReference>
<proteinExistence type="predicted"/>
<dbReference type="GO" id="GO:0035556">
    <property type="term" value="P:intracellular signal transduction"/>
    <property type="evidence" value="ECO:0007669"/>
    <property type="project" value="TreeGrafter"/>
</dbReference>
<dbReference type="AlphaFoldDB" id="A0A1Y2CCW0"/>
<feature type="domain" description="Protein kinase" evidence="5">
    <location>
        <begin position="389"/>
        <end position="717"/>
    </location>
</feature>
<feature type="compositionally biased region" description="Polar residues" evidence="4">
    <location>
        <begin position="40"/>
        <end position="69"/>
    </location>
</feature>
<dbReference type="InterPro" id="IPR008271">
    <property type="entry name" value="Ser/Thr_kinase_AS"/>
</dbReference>
<feature type="region of interest" description="Disordered" evidence="4">
    <location>
        <begin position="143"/>
        <end position="166"/>
    </location>
</feature>
<feature type="compositionally biased region" description="Polar residues" evidence="4">
    <location>
        <begin position="15"/>
        <end position="25"/>
    </location>
</feature>
<dbReference type="GO" id="GO:0005524">
    <property type="term" value="F:ATP binding"/>
    <property type="evidence" value="ECO:0007669"/>
    <property type="project" value="UniProtKB-UniRule"/>
</dbReference>
<dbReference type="Pfam" id="PF00069">
    <property type="entry name" value="Pkinase"/>
    <property type="match status" value="2"/>
</dbReference>
<evidence type="ECO:0000256" key="3">
    <source>
        <dbReference type="PROSITE-ProRule" id="PRU10141"/>
    </source>
</evidence>
<dbReference type="STRING" id="329046.A0A1Y2CCW0"/>
<dbReference type="Proteomes" id="UP000193642">
    <property type="component" value="Unassembled WGS sequence"/>
</dbReference>
<sequence length="735" mass="81374">MSHRHVNPVAAEDLSSGQTSPSDLSNLKPDAPSRTDSDETIQNGSSYPSNSPGVTMGRSTKYSPATPTLRTGVVDPSARLTEKKPTPQLSRSKDGGGSGKIGSFRSNMDRITKVVGLRHKEPVSDDAAGKEFFNQQLVVEKDSEDAISTASSFQQPQPVPPPIKNPGFFKKSIPAFPVTAVAELFVRPNSAAPASPSRSNKSPKRSSSTTSTMQKLNNWRASASDFFNNTVLKRRGFSADQHQQTADDTGGETTEEIPIQHTATSSTHISTKSLAQSSAAVLNNVIGAVNQLKSNVTETISRVNSARPLRPANALAPLTGHHHHVQHVPEPPPKPKPQESGVDQRKKEGSVKKVSQKEKEDEERNSRHADVVGFLNGTRPLSARFRERYRLGEVLGDGAFGFVMTATRLVDGKEVAVKFITRDKIPRDLWVKDPSNPSEKIPVEIAILQQLSHPNIIQYIDHIIEPSKYILLITELHGTEWTASNAVGESEKAVVKEVVPVVVEKKRAASENAKSSVTPVSFPKTECSPLFRLTAEQEKQIKRRTSCDLFECIDAHKRIPEPLAKKIFAQIALAVHFLHSNNLVHRDLKDENVVIDSNYIIKIIDFGSAAQIPKHERDYFTKFNGTTHFASPEIANQLSYRGPESEMWSLGVLLYTIVFGENPFHTIPDIIRGEFRIPFGLESDSQIEGCRHLIRRLLAYNPRERATIDEVLSHKWLCDEVEKLREQYASVTHLQ</sequence>
<dbReference type="SUPFAM" id="SSF56112">
    <property type="entry name" value="Protein kinase-like (PK-like)"/>
    <property type="match status" value="1"/>
</dbReference>
<dbReference type="Gene3D" id="3.30.200.20">
    <property type="entry name" value="Phosphorylase Kinase, domain 1"/>
    <property type="match status" value="1"/>
</dbReference>
<protein>
    <submittedName>
        <fullName evidence="6">Kinase-like protein</fullName>
    </submittedName>
</protein>
<comment type="caution">
    <text evidence="6">The sequence shown here is derived from an EMBL/GenBank/DDBJ whole genome shotgun (WGS) entry which is preliminary data.</text>
</comment>
<name>A0A1Y2CCW0_9FUNG</name>
<keyword evidence="6" id="KW-0808">Transferase</keyword>
<dbReference type="GO" id="GO:0045719">
    <property type="term" value="P:negative regulation of glycogen biosynthetic process"/>
    <property type="evidence" value="ECO:0007669"/>
    <property type="project" value="TreeGrafter"/>
</dbReference>
<feature type="region of interest" description="Disordered" evidence="4">
    <location>
        <begin position="190"/>
        <end position="215"/>
    </location>
</feature>
<accession>A0A1Y2CCW0</accession>
<reference evidence="6 7" key="1">
    <citation type="submission" date="2016-07" db="EMBL/GenBank/DDBJ databases">
        <title>Pervasive Adenine N6-methylation of Active Genes in Fungi.</title>
        <authorList>
            <consortium name="DOE Joint Genome Institute"/>
            <person name="Mondo S.J."/>
            <person name="Dannebaum R.O."/>
            <person name="Kuo R.C."/>
            <person name="Labutti K."/>
            <person name="Haridas S."/>
            <person name="Kuo A."/>
            <person name="Salamov A."/>
            <person name="Ahrendt S.R."/>
            <person name="Lipzen A."/>
            <person name="Sullivan W."/>
            <person name="Andreopoulos W.B."/>
            <person name="Clum A."/>
            <person name="Lindquist E."/>
            <person name="Daum C."/>
            <person name="Ramamoorthy G.K."/>
            <person name="Gryganskyi A."/>
            <person name="Culley D."/>
            <person name="Magnuson J.K."/>
            <person name="James T.Y."/>
            <person name="O'Malley M.A."/>
            <person name="Stajich J.E."/>
            <person name="Spatafora J.W."/>
            <person name="Visel A."/>
            <person name="Grigoriev I.V."/>
        </authorList>
    </citation>
    <scope>NUCLEOTIDE SEQUENCE [LARGE SCALE GENOMIC DNA]</scope>
    <source>
        <strain evidence="6 7">JEL800</strain>
    </source>
</reference>
<feature type="binding site" evidence="3">
    <location>
        <position position="418"/>
    </location>
    <ligand>
        <name>ATP</name>
        <dbReference type="ChEBI" id="CHEBI:30616"/>
    </ligand>
</feature>
<feature type="compositionally biased region" description="Basic and acidic residues" evidence="4">
    <location>
        <begin position="342"/>
        <end position="370"/>
    </location>
</feature>
<dbReference type="OrthoDB" id="10252171at2759"/>
<evidence type="ECO:0000313" key="6">
    <source>
        <dbReference type="EMBL" id="ORY44878.1"/>
    </source>
</evidence>
<evidence type="ECO:0000256" key="2">
    <source>
        <dbReference type="ARBA" id="ARBA00022840"/>
    </source>
</evidence>
<dbReference type="InterPro" id="IPR000719">
    <property type="entry name" value="Prot_kinase_dom"/>
</dbReference>
<dbReference type="Gene3D" id="1.10.510.10">
    <property type="entry name" value="Transferase(Phosphotransferase) domain 1"/>
    <property type="match status" value="1"/>
</dbReference>
<evidence type="ECO:0000256" key="1">
    <source>
        <dbReference type="ARBA" id="ARBA00022741"/>
    </source>
</evidence>
<dbReference type="InterPro" id="IPR011009">
    <property type="entry name" value="Kinase-like_dom_sf"/>
</dbReference>
<feature type="region of interest" description="Disordered" evidence="4">
    <location>
        <begin position="321"/>
        <end position="371"/>
    </location>
</feature>
<organism evidence="6 7">
    <name type="scientific">Rhizoclosmatium globosum</name>
    <dbReference type="NCBI Taxonomy" id="329046"/>
    <lineage>
        <taxon>Eukaryota</taxon>
        <taxon>Fungi</taxon>
        <taxon>Fungi incertae sedis</taxon>
        <taxon>Chytridiomycota</taxon>
        <taxon>Chytridiomycota incertae sedis</taxon>
        <taxon>Chytridiomycetes</taxon>
        <taxon>Chytridiales</taxon>
        <taxon>Chytriomycetaceae</taxon>
        <taxon>Rhizoclosmatium</taxon>
    </lineage>
</organism>
<dbReference type="GO" id="GO:0005634">
    <property type="term" value="C:nucleus"/>
    <property type="evidence" value="ECO:0007669"/>
    <property type="project" value="TreeGrafter"/>
</dbReference>
<dbReference type="GO" id="GO:0005829">
    <property type="term" value="C:cytosol"/>
    <property type="evidence" value="ECO:0007669"/>
    <property type="project" value="TreeGrafter"/>
</dbReference>
<keyword evidence="1 3" id="KW-0547">Nucleotide-binding</keyword>
<evidence type="ECO:0000313" key="7">
    <source>
        <dbReference type="Proteomes" id="UP000193642"/>
    </source>
</evidence>
<dbReference type="PROSITE" id="PS00108">
    <property type="entry name" value="PROTEIN_KINASE_ST"/>
    <property type="match status" value="1"/>
</dbReference>
<evidence type="ECO:0000256" key="4">
    <source>
        <dbReference type="SAM" id="MobiDB-lite"/>
    </source>
</evidence>
<dbReference type="PANTHER" id="PTHR24346">
    <property type="entry name" value="MAP/MICROTUBULE AFFINITY-REGULATING KINASE"/>
    <property type="match status" value="1"/>
</dbReference>
<gene>
    <name evidence="6" type="ORF">BCR33DRAFT_716812</name>
</gene>
<dbReference type="InterPro" id="IPR017441">
    <property type="entry name" value="Protein_kinase_ATP_BS"/>
</dbReference>
<keyword evidence="2 3" id="KW-0067">ATP-binding</keyword>
<dbReference type="PANTHER" id="PTHR24346:SF72">
    <property type="entry name" value="CAMK PROTEIN KINASE"/>
    <property type="match status" value="1"/>
</dbReference>
<keyword evidence="6" id="KW-0418">Kinase</keyword>
<feature type="region of interest" description="Disordered" evidence="4">
    <location>
        <begin position="1"/>
        <end position="107"/>
    </location>
</feature>
<evidence type="ECO:0000259" key="5">
    <source>
        <dbReference type="PROSITE" id="PS50011"/>
    </source>
</evidence>
<keyword evidence="7" id="KW-1185">Reference proteome</keyword>
<dbReference type="PROSITE" id="PS00107">
    <property type="entry name" value="PROTEIN_KINASE_ATP"/>
    <property type="match status" value="1"/>
</dbReference>
<dbReference type="EMBL" id="MCGO01000021">
    <property type="protein sequence ID" value="ORY44878.1"/>
    <property type="molecule type" value="Genomic_DNA"/>
</dbReference>
<dbReference type="SMART" id="SM00220">
    <property type="entry name" value="S_TKc"/>
    <property type="match status" value="1"/>
</dbReference>
<feature type="compositionally biased region" description="Low complexity" evidence="4">
    <location>
        <begin position="190"/>
        <end position="212"/>
    </location>
</feature>
<dbReference type="GO" id="GO:0004674">
    <property type="term" value="F:protein serine/threonine kinase activity"/>
    <property type="evidence" value="ECO:0007669"/>
    <property type="project" value="TreeGrafter"/>
</dbReference>